<dbReference type="SUPFAM" id="SSF82708">
    <property type="entry name" value="R3H domain"/>
    <property type="match status" value="1"/>
</dbReference>
<proteinExistence type="predicted"/>
<dbReference type="AlphaFoldDB" id="A0A645BXI1"/>
<dbReference type="PANTHER" id="PTHR35800:SF1">
    <property type="entry name" value="RNA-BINDING PROTEIN KHPB"/>
    <property type="match status" value="1"/>
</dbReference>
<dbReference type="CDD" id="cd02644">
    <property type="entry name" value="R3H_jag"/>
    <property type="match status" value="1"/>
</dbReference>
<dbReference type="Pfam" id="PF01424">
    <property type="entry name" value="R3H"/>
    <property type="match status" value="1"/>
</dbReference>
<name>A0A645BXI1_9ZZZZ</name>
<dbReference type="GO" id="GO:0003723">
    <property type="term" value="F:RNA binding"/>
    <property type="evidence" value="ECO:0007669"/>
    <property type="project" value="InterPro"/>
</dbReference>
<evidence type="ECO:0000256" key="1">
    <source>
        <dbReference type="SAM" id="MobiDB-lite"/>
    </source>
</evidence>
<feature type="region of interest" description="Disordered" evidence="1">
    <location>
        <begin position="88"/>
        <end position="154"/>
    </location>
</feature>
<protein>
    <recommendedName>
        <fullName evidence="2">R3H domain-containing protein</fullName>
    </recommendedName>
</protein>
<reference evidence="3" key="1">
    <citation type="submission" date="2019-08" db="EMBL/GenBank/DDBJ databases">
        <authorList>
            <person name="Kucharzyk K."/>
            <person name="Murdoch R.W."/>
            <person name="Higgins S."/>
            <person name="Loffler F."/>
        </authorList>
    </citation>
    <scope>NUCLEOTIDE SEQUENCE</scope>
</reference>
<comment type="caution">
    <text evidence="3">The sequence shown here is derived from an EMBL/GenBank/DDBJ whole genome shotgun (WGS) entry which is preliminary data.</text>
</comment>
<dbReference type="PROSITE" id="PS51061">
    <property type="entry name" value="R3H"/>
    <property type="match status" value="1"/>
</dbReference>
<dbReference type="EMBL" id="VSSQ01023271">
    <property type="protein sequence ID" value="MPM70099.1"/>
    <property type="molecule type" value="Genomic_DNA"/>
</dbReference>
<organism evidence="3">
    <name type="scientific">bioreactor metagenome</name>
    <dbReference type="NCBI Taxonomy" id="1076179"/>
    <lineage>
        <taxon>unclassified sequences</taxon>
        <taxon>metagenomes</taxon>
        <taxon>ecological metagenomes</taxon>
    </lineage>
</organism>
<feature type="domain" description="R3H" evidence="2">
    <location>
        <begin position="21"/>
        <end position="87"/>
    </location>
</feature>
<evidence type="ECO:0000259" key="2">
    <source>
        <dbReference type="PROSITE" id="PS51061"/>
    </source>
</evidence>
<dbReference type="InterPro" id="IPR036867">
    <property type="entry name" value="R3H_dom_sf"/>
</dbReference>
<evidence type="ECO:0000313" key="3">
    <source>
        <dbReference type="EMBL" id="MPM70099.1"/>
    </source>
</evidence>
<dbReference type="Gene3D" id="3.30.1370.50">
    <property type="entry name" value="R3H-like domain"/>
    <property type="match status" value="1"/>
</dbReference>
<dbReference type="InterPro" id="IPR001374">
    <property type="entry name" value="R3H_dom"/>
</dbReference>
<accession>A0A645BXI1</accession>
<dbReference type="PANTHER" id="PTHR35800">
    <property type="entry name" value="PROTEIN JAG"/>
    <property type="match status" value="1"/>
</dbReference>
<gene>
    <name evidence="3" type="ORF">SDC9_117051</name>
</gene>
<sequence>MINKGKNDYKRVAINVGNYREKRAKTLSDLAAKNASRVLKYGKNVVLEPMNPYERRVIHTAIQQIENVESYSIGNDDNRRVVIKLCEGVQPTNPGSGNYNNRNRDNRGSGKGGYKGNRSRTSSAPKKTNDMPKSDVSSASLYGKIEPKNKLEEK</sequence>
<feature type="compositionally biased region" description="Basic and acidic residues" evidence="1">
    <location>
        <begin position="145"/>
        <end position="154"/>
    </location>
</feature>
<dbReference type="InterPro" id="IPR034079">
    <property type="entry name" value="R3H_KhpB"/>
</dbReference>
<dbReference type="InterPro" id="IPR039247">
    <property type="entry name" value="KhpB"/>
</dbReference>
<dbReference type="SMART" id="SM00393">
    <property type="entry name" value="R3H"/>
    <property type="match status" value="1"/>
</dbReference>